<evidence type="ECO:0000313" key="1">
    <source>
        <dbReference type="EMBL" id="PNP42552.1"/>
    </source>
</evidence>
<organism evidence="1 2">
    <name type="scientific">Trichoderma gamsii</name>
    <dbReference type="NCBI Taxonomy" id="398673"/>
    <lineage>
        <taxon>Eukaryota</taxon>
        <taxon>Fungi</taxon>
        <taxon>Dikarya</taxon>
        <taxon>Ascomycota</taxon>
        <taxon>Pezizomycotina</taxon>
        <taxon>Sordariomycetes</taxon>
        <taxon>Hypocreomycetidae</taxon>
        <taxon>Hypocreales</taxon>
        <taxon>Hypocreaceae</taxon>
        <taxon>Trichoderma</taxon>
    </lineage>
</organism>
<dbReference type="AlphaFoldDB" id="A0A2K0TAL2"/>
<accession>A0A2K0TAL2</accession>
<proteinExistence type="predicted"/>
<dbReference type="PANTHER" id="PTHR42037">
    <property type="match status" value="1"/>
</dbReference>
<dbReference type="PANTHER" id="PTHR42037:SF1">
    <property type="match status" value="1"/>
</dbReference>
<dbReference type="Proteomes" id="UP000236546">
    <property type="component" value="Unassembled WGS sequence"/>
</dbReference>
<protein>
    <submittedName>
        <fullName evidence="1">Uncharacterized protein</fullName>
    </submittedName>
</protein>
<reference evidence="1 2" key="1">
    <citation type="submission" date="2017-02" db="EMBL/GenBank/DDBJ databases">
        <title>Genomes of Trichoderma spp. with biocontrol activity.</title>
        <authorList>
            <person name="Gardiner D."/>
            <person name="Kazan K."/>
            <person name="Vos C."/>
            <person name="Harvey P."/>
        </authorList>
    </citation>
    <scope>NUCLEOTIDE SEQUENCE [LARGE SCALE GENOMIC DNA]</scope>
    <source>
        <strain evidence="1 2">A5MH</strain>
    </source>
</reference>
<evidence type="ECO:0000313" key="2">
    <source>
        <dbReference type="Proteomes" id="UP000236546"/>
    </source>
</evidence>
<dbReference type="Pfam" id="PF14441">
    <property type="entry name" value="OTT_1508_deam"/>
    <property type="match status" value="1"/>
</dbReference>
<dbReference type="EMBL" id="MTYH01000050">
    <property type="protein sequence ID" value="PNP42552.1"/>
    <property type="molecule type" value="Genomic_DNA"/>
</dbReference>
<sequence length="505" mass="56287">MSLTCPWGVNGLDKYRFEAYAKLLRLRNGGQIEEASNFSEVLDEEIESHELCDGFSVNANGILLFDEKKLKRAFLDRLSELTANEKGGHHVSSSLMLEWPDRVDILVAQNNGFKKGGATLRILEIIASSLRNIATLGSLDAATVSIKQNLWSSLVRWYRPRINSYMNQVKKTLDENIVPIRGQVETSASNDCAPSLLSRLEELSALIDTATHSPTQDGLEKVVKSAHVVMFLHQEHDFDGIAGKSANTRSLRDALGFLGKLRTCFNTLIRSAERLPGFQNLRILPVVDSPTGAAKPKRADQRNAWSLKKTLESLDLDLNDRTADCLVTAGSKRSPWTKNKLLVRFDKLKTSASEVHAEVRVILAATKHDCSGATIFKYVGCSKRSCFLCYRLVQNLGSYTTRGCHGKLYHLWTVPETPWLAREERSKLIQALKNVENTMKESIRGEKVAGLIHAPESTIGGSSVATIRPQFGRSPYMQSLVSEYLSSQRQWSRSSADEEDFTSPE</sequence>
<dbReference type="InterPro" id="IPR027796">
    <property type="entry name" value="OTT_1508_deam-like"/>
</dbReference>
<comment type="caution">
    <text evidence="1">The sequence shown here is derived from an EMBL/GenBank/DDBJ whole genome shotgun (WGS) entry which is preliminary data.</text>
</comment>
<gene>
    <name evidence="1" type="ORF">TGAMA5MH_05293</name>
</gene>
<name>A0A2K0TAL2_9HYPO</name>
<dbReference type="OrthoDB" id="4851849at2759"/>